<dbReference type="EMBL" id="CP019964">
    <property type="protein sequence ID" value="ASI13421.1"/>
    <property type="molecule type" value="Genomic_DNA"/>
</dbReference>
<dbReference type="Pfam" id="PF13187">
    <property type="entry name" value="Fer4_9"/>
    <property type="match status" value="1"/>
</dbReference>
<gene>
    <name evidence="3" type="ORF">Mia14_0078</name>
</gene>
<dbReference type="PROSITE" id="PS00198">
    <property type="entry name" value="4FE4S_FER_1"/>
    <property type="match status" value="2"/>
</dbReference>
<evidence type="ECO:0000313" key="4">
    <source>
        <dbReference type="Proteomes" id="UP000197679"/>
    </source>
</evidence>
<accession>A0A218NLT5</accession>
<keyword evidence="4" id="KW-1185">Reference proteome</keyword>
<dbReference type="InterPro" id="IPR017896">
    <property type="entry name" value="4Fe4S_Fe-S-bd"/>
</dbReference>
<organism evidence="3 4">
    <name type="scientific">Candidatus Mancarchaeum acidiphilum</name>
    <dbReference type="NCBI Taxonomy" id="1920749"/>
    <lineage>
        <taxon>Archaea</taxon>
        <taxon>Candidatus Micrarchaeota</taxon>
        <taxon>Candidatus Mancarchaeum</taxon>
    </lineage>
</organism>
<dbReference type="OrthoDB" id="5583at2157"/>
<feature type="domain" description="4Fe-4S ferredoxin-type" evidence="2">
    <location>
        <begin position="81"/>
        <end position="110"/>
    </location>
</feature>
<dbReference type="SUPFAM" id="SSF54862">
    <property type="entry name" value="4Fe-4S ferredoxins"/>
    <property type="match status" value="1"/>
</dbReference>
<protein>
    <submittedName>
        <fullName evidence="3">Ferredoxin</fullName>
    </submittedName>
</protein>
<dbReference type="InterPro" id="IPR017900">
    <property type="entry name" value="4Fe4S_Fe_S_CS"/>
</dbReference>
<dbReference type="GO" id="GO:0016491">
    <property type="term" value="F:oxidoreductase activity"/>
    <property type="evidence" value="ECO:0007669"/>
    <property type="project" value="UniProtKB-ARBA"/>
</dbReference>
<feature type="compositionally biased region" description="Basic and acidic residues" evidence="1">
    <location>
        <begin position="44"/>
        <end position="55"/>
    </location>
</feature>
<proteinExistence type="predicted"/>
<reference evidence="3 4" key="1">
    <citation type="journal article" date="2017" name="Nat. Commun.">
        <title>'ARMAN' archaea depend on association with euryarchaeal host in culture and in situ.</title>
        <authorList>
            <person name="Golyshina O."/>
            <person name="Toshchakov S."/>
            <person name="Makarova K."/>
            <person name="Gavrilov S."/>
            <person name="Korzhenkov A."/>
            <person name="La Cono V."/>
            <person name="Arcadi E."/>
            <person name="Nechitaylo T."/>
            <person name="Ferrer M."/>
            <person name="Kublanov I."/>
            <person name="Wolf Y."/>
            <person name="Yakimov M."/>
            <person name="Golyshin P."/>
            <person name="Slesarev A."/>
            <person name="Kozyavkin S."/>
        </authorList>
    </citation>
    <scope>NUCLEOTIDE SEQUENCE [LARGE SCALE GENOMIC DNA]</scope>
    <source>
        <strain evidence="3 4">Mia14</strain>
    </source>
</reference>
<sequence>MEVWVNKPKCTGCQHCKDVCPVGVFELMNRNDKDKINGGDPAPENEKWEGKSDPAVVEKWKDVDDGHRHFADDNDGTSGGMSVAVNGEACILCQACLIECEGECITIKDDTGTEYKSIYA</sequence>
<feature type="domain" description="4Fe-4S ferredoxin-type" evidence="2">
    <location>
        <begin position="1"/>
        <end position="30"/>
    </location>
</feature>
<dbReference type="GeneID" id="33313638"/>
<dbReference type="Gene3D" id="3.30.70.20">
    <property type="match status" value="1"/>
</dbReference>
<dbReference type="KEGG" id="marh:Mia14_0078"/>
<feature type="region of interest" description="Disordered" evidence="1">
    <location>
        <begin position="31"/>
        <end position="55"/>
    </location>
</feature>
<dbReference type="RefSeq" id="WP_088819591.1">
    <property type="nucleotide sequence ID" value="NZ_CP019964.1"/>
</dbReference>
<evidence type="ECO:0000313" key="3">
    <source>
        <dbReference type="EMBL" id="ASI13421.1"/>
    </source>
</evidence>
<name>A0A218NLT5_9ARCH</name>
<dbReference type="AlphaFoldDB" id="A0A218NLT5"/>
<dbReference type="PROSITE" id="PS51379">
    <property type="entry name" value="4FE4S_FER_2"/>
    <property type="match status" value="2"/>
</dbReference>
<evidence type="ECO:0000256" key="1">
    <source>
        <dbReference type="SAM" id="MobiDB-lite"/>
    </source>
</evidence>
<evidence type="ECO:0000259" key="2">
    <source>
        <dbReference type="PROSITE" id="PS51379"/>
    </source>
</evidence>
<dbReference type="Proteomes" id="UP000197679">
    <property type="component" value="Chromosome"/>
</dbReference>